<dbReference type="SUPFAM" id="SSF52833">
    <property type="entry name" value="Thioredoxin-like"/>
    <property type="match status" value="1"/>
</dbReference>
<dbReference type="PANTHER" id="PTHR44051">
    <property type="entry name" value="GLUTATHIONE S-TRANSFERASE-RELATED"/>
    <property type="match status" value="1"/>
</dbReference>
<dbReference type="Gene3D" id="3.40.30.10">
    <property type="entry name" value="Glutaredoxin"/>
    <property type="match status" value="1"/>
</dbReference>
<dbReference type="Pfam" id="PF22041">
    <property type="entry name" value="GST_C_7"/>
    <property type="match status" value="1"/>
</dbReference>
<dbReference type="PANTHER" id="PTHR44051:SF8">
    <property type="entry name" value="GLUTATHIONE S-TRANSFERASE GSTA"/>
    <property type="match status" value="1"/>
</dbReference>
<name>A0A316Z1E8_9BASI</name>
<dbReference type="STRING" id="215250.A0A316Z1E8"/>
<feature type="compositionally biased region" description="Low complexity" evidence="2">
    <location>
        <begin position="36"/>
        <end position="52"/>
    </location>
</feature>
<protein>
    <submittedName>
        <fullName evidence="5">Uncharacterized protein</fullName>
    </submittedName>
</protein>
<evidence type="ECO:0000256" key="1">
    <source>
        <dbReference type="ARBA" id="ARBA00007409"/>
    </source>
</evidence>
<dbReference type="OrthoDB" id="4951845at2759"/>
<sequence>MTDLAAFEGIIPKEAGPADPRVDVALMSSSTFSSPAAQATGSTANTNTATEARPQMGVRGVTSEAMSSSTDGLVLYDLTSKPGARQTFSPHCIKTVLALRLLDIGYDRQRRTFHQIRTELAQRVSDRVTVPTLELSNGSHLTDSWAIALYLAQKHPQGSLLFPNGAASKALASLLNTWGPKIFGPRIQALSRPRIYDLLDPASARYFEEEKCGKAKLDKMRAMRPEERQAHLEACKAALELVESALAESKRGAPPFSRWLEGGELPSHADFVVYGFYGYSKTAGPAVVKEIWNAHPNVAQWVQDMTEWAGKDITADFL</sequence>
<accession>A0A316Z1E8</accession>
<dbReference type="EMBL" id="KZ819634">
    <property type="protein sequence ID" value="PWN94015.1"/>
    <property type="molecule type" value="Genomic_DNA"/>
</dbReference>
<feature type="domain" description="GST N-terminal" evidence="3">
    <location>
        <begin position="88"/>
        <end position="153"/>
    </location>
</feature>
<evidence type="ECO:0000256" key="2">
    <source>
        <dbReference type="SAM" id="MobiDB-lite"/>
    </source>
</evidence>
<feature type="region of interest" description="Disordered" evidence="2">
    <location>
        <begin position="33"/>
        <end position="52"/>
    </location>
</feature>
<dbReference type="AlphaFoldDB" id="A0A316Z1E8"/>
<keyword evidence="6" id="KW-1185">Reference proteome</keyword>
<dbReference type="GeneID" id="37042632"/>
<organism evidence="5 6">
    <name type="scientific">Acaromyces ingoldii</name>
    <dbReference type="NCBI Taxonomy" id="215250"/>
    <lineage>
        <taxon>Eukaryota</taxon>
        <taxon>Fungi</taxon>
        <taxon>Dikarya</taxon>
        <taxon>Basidiomycota</taxon>
        <taxon>Ustilaginomycotina</taxon>
        <taxon>Exobasidiomycetes</taxon>
        <taxon>Exobasidiales</taxon>
        <taxon>Cryptobasidiaceae</taxon>
        <taxon>Acaromyces</taxon>
    </lineage>
</organism>
<dbReference type="RefSeq" id="XP_025381213.1">
    <property type="nucleotide sequence ID" value="XM_025520716.1"/>
</dbReference>
<evidence type="ECO:0000259" key="4">
    <source>
        <dbReference type="Pfam" id="PF22041"/>
    </source>
</evidence>
<evidence type="ECO:0000259" key="3">
    <source>
        <dbReference type="Pfam" id="PF13409"/>
    </source>
</evidence>
<feature type="domain" description="Glutathione S-transferase UstS-like C-terminal" evidence="4">
    <location>
        <begin position="173"/>
        <end position="285"/>
    </location>
</feature>
<comment type="similarity">
    <text evidence="1">Belongs to the GST superfamily.</text>
</comment>
<dbReference type="InterPro" id="IPR004045">
    <property type="entry name" value="Glutathione_S-Trfase_N"/>
</dbReference>
<dbReference type="SUPFAM" id="SSF47616">
    <property type="entry name" value="GST C-terminal domain-like"/>
    <property type="match status" value="1"/>
</dbReference>
<gene>
    <name evidence="5" type="ORF">FA10DRAFT_264609</name>
</gene>
<evidence type="ECO:0000313" key="6">
    <source>
        <dbReference type="Proteomes" id="UP000245768"/>
    </source>
</evidence>
<dbReference type="InterPro" id="IPR054416">
    <property type="entry name" value="GST_UstS-like_C"/>
</dbReference>
<reference evidence="5 6" key="1">
    <citation type="journal article" date="2018" name="Mol. Biol. Evol.">
        <title>Broad Genomic Sampling Reveals a Smut Pathogenic Ancestry of the Fungal Clade Ustilaginomycotina.</title>
        <authorList>
            <person name="Kijpornyongpan T."/>
            <person name="Mondo S.J."/>
            <person name="Barry K."/>
            <person name="Sandor L."/>
            <person name="Lee J."/>
            <person name="Lipzen A."/>
            <person name="Pangilinan J."/>
            <person name="LaButti K."/>
            <person name="Hainaut M."/>
            <person name="Henrissat B."/>
            <person name="Grigoriev I.V."/>
            <person name="Spatafora J.W."/>
            <person name="Aime M.C."/>
        </authorList>
    </citation>
    <scope>NUCLEOTIDE SEQUENCE [LARGE SCALE GENOMIC DNA]</scope>
    <source>
        <strain evidence="5 6">MCA 4198</strain>
    </source>
</reference>
<dbReference type="InParanoid" id="A0A316Z1E8"/>
<dbReference type="Proteomes" id="UP000245768">
    <property type="component" value="Unassembled WGS sequence"/>
</dbReference>
<dbReference type="InterPro" id="IPR036282">
    <property type="entry name" value="Glutathione-S-Trfase_C_sf"/>
</dbReference>
<dbReference type="Pfam" id="PF13409">
    <property type="entry name" value="GST_N_2"/>
    <property type="match status" value="1"/>
</dbReference>
<dbReference type="Gene3D" id="1.20.1050.10">
    <property type="match status" value="1"/>
</dbReference>
<dbReference type="InterPro" id="IPR036249">
    <property type="entry name" value="Thioredoxin-like_sf"/>
</dbReference>
<proteinExistence type="inferred from homology"/>
<evidence type="ECO:0000313" key="5">
    <source>
        <dbReference type="EMBL" id="PWN94015.1"/>
    </source>
</evidence>